<dbReference type="AlphaFoldDB" id="X1LMK3"/>
<comment type="caution">
    <text evidence="2">The sequence shown here is derived from an EMBL/GenBank/DDBJ whole genome shotgun (WGS) entry which is preliminary data.</text>
</comment>
<name>X1LMK3_9ZZZZ</name>
<evidence type="ECO:0008006" key="3">
    <source>
        <dbReference type="Google" id="ProtNLM"/>
    </source>
</evidence>
<proteinExistence type="predicted"/>
<feature type="region of interest" description="Disordered" evidence="1">
    <location>
        <begin position="25"/>
        <end position="53"/>
    </location>
</feature>
<protein>
    <recommendedName>
        <fullName evidence="3">Tryptophan synthase</fullName>
    </recommendedName>
</protein>
<accession>X1LMK3</accession>
<organism evidence="2">
    <name type="scientific">marine sediment metagenome</name>
    <dbReference type="NCBI Taxonomy" id="412755"/>
    <lineage>
        <taxon>unclassified sequences</taxon>
        <taxon>metagenomes</taxon>
        <taxon>ecological metagenomes</taxon>
    </lineage>
</organism>
<sequence>MDKRTKFVLDEEEIPEQWYNIQADLPKPLPPPLHPATGKPLTPDDLAPLFPME</sequence>
<evidence type="ECO:0000313" key="2">
    <source>
        <dbReference type="EMBL" id="GAI20328.1"/>
    </source>
</evidence>
<dbReference type="InterPro" id="IPR036052">
    <property type="entry name" value="TrpB-like_PALP_sf"/>
</dbReference>
<reference evidence="2" key="1">
    <citation type="journal article" date="2014" name="Front. Microbiol.">
        <title>High frequency of phylogenetically diverse reductive dehalogenase-homologous genes in deep subseafloor sedimentary metagenomes.</title>
        <authorList>
            <person name="Kawai M."/>
            <person name="Futagami T."/>
            <person name="Toyoda A."/>
            <person name="Takaki Y."/>
            <person name="Nishi S."/>
            <person name="Hori S."/>
            <person name="Arai W."/>
            <person name="Tsubouchi T."/>
            <person name="Morono Y."/>
            <person name="Uchiyama I."/>
            <person name="Ito T."/>
            <person name="Fujiyama A."/>
            <person name="Inagaki F."/>
            <person name="Takami H."/>
        </authorList>
    </citation>
    <scope>NUCLEOTIDE SEQUENCE</scope>
    <source>
        <strain evidence="2">Expedition CK06-06</strain>
    </source>
</reference>
<dbReference type="EMBL" id="BARV01015854">
    <property type="protein sequence ID" value="GAI20328.1"/>
    <property type="molecule type" value="Genomic_DNA"/>
</dbReference>
<dbReference type="Gene3D" id="3.40.50.1100">
    <property type="match status" value="1"/>
</dbReference>
<evidence type="ECO:0000256" key="1">
    <source>
        <dbReference type="SAM" id="MobiDB-lite"/>
    </source>
</evidence>
<feature type="non-terminal residue" evidence="2">
    <location>
        <position position="53"/>
    </location>
</feature>
<gene>
    <name evidence="2" type="ORF">S06H3_27340</name>
</gene>